<comment type="similarity">
    <text evidence="1">Belongs to the PEP-utilizing enzyme family.</text>
</comment>
<evidence type="ECO:0000313" key="5">
    <source>
        <dbReference type="EMBL" id="KKQ15100.1"/>
    </source>
</evidence>
<dbReference type="AlphaFoldDB" id="A0A0G0FN33"/>
<gene>
    <name evidence="5" type="ORF">US28_C0023G0001</name>
</gene>
<dbReference type="GO" id="GO:0005524">
    <property type="term" value="F:ATP binding"/>
    <property type="evidence" value="ECO:0007669"/>
    <property type="project" value="UniProtKB-KW"/>
</dbReference>
<dbReference type="InterPro" id="IPR036637">
    <property type="entry name" value="Phosphohistidine_dom_sf"/>
</dbReference>
<evidence type="ECO:0000259" key="4">
    <source>
        <dbReference type="Pfam" id="PF00391"/>
    </source>
</evidence>
<organism evidence="5 6">
    <name type="scientific">Candidatus Daviesbacteria bacterium GW2011_GWA1_36_8</name>
    <dbReference type="NCBI Taxonomy" id="1618417"/>
    <lineage>
        <taxon>Bacteria</taxon>
        <taxon>Candidatus Daviesiibacteriota</taxon>
    </lineage>
</organism>
<comment type="caution">
    <text evidence="5">The sequence shown here is derived from an EMBL/GenBank/DDBJ whole genome shotgun (WGS) entry which is preliminary data.</text>
</comment>
<keyword evidence="5" id="KW-0670">Pyruvate</keyword>
<dbReference type="PANTHER" id="PTHR43030:SF1">
    <property type="entry name" value="PHOSPHOENOLPYRUVATE SYNTHASE"/>
    <property type="match status" value="1"/>
</dbReference>
<accession>A0A0G0FN33</accession>
<name>A0A0G0FN33_9BACT</name>
<evidence type="ECO:0000256" key="1">
    <source>
        <dbReference type="ARBA" id="ARBA00007837"/>
    </source>
</evidence>
<dbReference type="SUPFAM" id="SSF52009">
    <property type="entry name" value="Phosphohistidine domain"/>
    <property type="match status" value="1"/>
</dbReference>
<feature type="domain" description="PEP-utilising enzyme mobile" evidence="4">
    <location>
        <begin position="281"/>
        <end position="351"/>
    </location>
</feature>
<dbReference type="PANTHER" id="PTHR43030">
    <property type="entry name" value="PHOSPHOENOLPYRUVATE SYNTHASE"/>
    <property type="match status" value="1"/>
</dbReference>
<dbReference type="EMBL" id="LBSJ01000023">
    <property type="protein sequence ID" value="KKQ15100.1"/>
    <property type="molecule type" value="Genomic_DNA"/>
</dbReference>
<dbReference type="InterPro" id="IPR006319">
    <property type="entry name" value="PEP_synth"/>
</dbReference>
<evidence type="ECO:0000256" key="3">
    <source>
        <dbReference type="ARBA" id="ARBA00022840"/>
    </source>
</evidence>
<keyword evidence="3" id="KW-0067">ATP-binding</keyword>
<reference evidence="5 6" key="1">
    <citation type="journal article" date="2015" name="Nature">
        <title>rRNA introns, odd ribosomes, and small enigmatic genomes across a large radiation of phyla.</title>
        <authorList>
            <person name="Brown C.T."/>
            <person name="Hug L.A."/>
            <person name="Thomas B.C."/>
            <person name="Sharon I."/>
            <person name="Castelle C.J."/>
            <person name="Singh A."/>
            <person name="Wilkins M.J."/>
            <person name="Williams K.H."/>
            <person name="Banfield J.F."/>
        </authorList>
    </citation>
    <scope>NUCLEOTIDE SEQUENCE [LARGE SCALE GENOMIC DNA]</scope>
</reference>
<dbReference type="GO" id="GO:0008986">
    <property type="term" value="F:pyruvate, water dikinase activity"/>
    <property type="evidence" value="ECO:0007669"/>
    <property type="project" value="InterPro"/>
</dbReference>
<dbReference type="Proteomes" id="UP000034448">
    <property type="component" value="Unassembled WGS sequence"/>
</dbReference>
<dbReference type="PATRIC" id="fig|1618417.4.peg.799"/>
<dbReference type="Gene3D" id="3.50.30.10">
    <property type="entry name" value="Phosphohistidine domain"/>
    <property type="match status" value="1"/>
</dbReference>
<dbReference type="InterPro" id="IPR008279">
    <property type="entry name" value="PEP-util_enz_mobile_dom"/>
</dbReference>
<proteinExistence type="inferred from homology"/>
<evidence type="ECO:0000256" key="2">
    <source>
        <dbReference type="ARBA" id="ARBA00022741"/>
    </source>
</evidence>
<protein>
    <submittedName>
        <fullName evidence="5">Phosphoenolpyruvate synthase</fullName>
    </submittedName>
</protein>
<sequence length="356" mass="40184">MNNQPQDSKGLQKNTSLQAWSKLTETYFNRKLRIEERKDREQIYQLLKSMNLPYERYYAFPSGDKLEKGEFLKAVGDLGIPYWISATPKVGVTDLNRLSKLRLEIADEGWEFINSIPRLSDYKIIVMQYADNPEFKGSVLVSKNLNGIADFVIGDKHVQLISGLTITDPMLFDSQKIIHYSETISKEYQDLLYTYVSTNSGHFEFQYGTIDRQKGLSFFDYNDELAYEDIDKLFQDLVVYHDLNLPKNNYLLLGLPASLGKAQGECKVIMSADSNSYSKIKVGDILISDATTPDMTPIMKKVAAIVTDFGGVTSHAAIVCRELRIPCIVGTKNGTSILKDGMQVEVDAYKGTIKSL</sequence>
<dbReference type="Pfam" id="PF00391">
    <property type="entry name" value="PEP-utilizers"/>
    <property type="match status" value="1"/>
</dbReference>
<evidence type="ECO:0000313" key="6">
    <source>
        <dbReference type="Proteomes" id="UP000034448"/>
    </source>
</evidence>
<keyword evidence="2" id="KW-0547">Nucleotide-binding</keyword>